<organism evidence="2 3">
    <name type="scientific">Anisodus acutangulus</name>
    <dbReference type="NCBI Taxonomy" id="402998"/>
    <lineage>
        <taxon>Eukaryota</taxon>
        <taxon>Viridiplantae</taxon>
        <taxon>Streptophyta</taxon>
        <taxon>Embryophyta</taxon>
        <taxon>Tracheophyta</taxon>
        <taxon>Spermatophyta</taxon>
        <taxon>Magnoliopsida</taxon>
        <taxon>eudicotyledons</taxon>
        <taxon>Gunneridae</taxon>
        <taxon>Pentapetalae</taxon>
        <taxon>asterids</taxon>
        <taxon>lamiids</taxon>
        <taxon>Solanales</taxon>
        <taxon>Solanaceae</taxon>
        <taxon>Solanoideae</taxon>
        <taxon>Hyoscyameae</taxon>
        <taxon>Anisodus</taxon>
    </lineage>
</organism>
<name>A0A9Q1RKG2_9SOLA</name>
<evidence type="ECO:0000256" key="1">
    <source>
        <dbReference type="SAM" id="MobiDB-lite"/>
    </source>
</evidence>
<proteinExistence type="predicted"/>
<sequence>MYCFFSSKILTSGSRQQHPTKLPRDTQYIDLLALVRILIRKHRKLGSETASPSSKQHSASASFSENSSD</sequence>
<feature type="compositionally biased region" description="Low complexity" evidence="1">
    <location>
        <begin position="50"/>
        <end position="69"/>
    </location>
</feature>
<evidence type="ECO:0000313" key="3">
    <source>
        <dbReference type="Proteomes" id="UP001152561"/>
    </source>
</evidence>
<evidence type="ECO:0000313" key="2">
    <source>
        <dbReference type="EMBL" id="KAJ8564830.1"/>
    </source>
</evidence>
<accession>A0A9Q1RKG2</accession>
<dbReference type="AlphaFoldDB" id="A0A9Q1RKG2"/>
<comment type="caution">
    <text evidence="2">The sequence shown here is derived from an EMBL/GenBank/DDBJ whole genome shotgun (WGS) entry which is preliminary data.</text>
</comment>
<protein>
    <submittedName>
        <fullName evidence="2">Uncharacterized protein</fullName>
    </submittedName>
</protein>
<feature type="region of interest" description="Disordered" evidence="1">
    <location>
        <begin position="45"/>
        <end position="69"/>
    </location>
</feature>
<dbReference type="Proteomes" id="UP001152561">
    <property type="component" value="Unassembled WGS sequence"/>
</dbReference>
<keyword evidence="3" id="KW-1185">Reference proteome</keyword>
<reference evidence="3" key="1">
    <citation type="journal article" date="2023" name="Proc. Natl. Acad. Sci. U.S.A.">
        <title>Genomic and structural basis for evolution of tropane alkaloid biosynthesis.</title>
        <authorList>
            <person name="Wanga Y.-J."/>
            <person name="Taina T."/>
            <person name="Yua J.-Y."/>
            <person name="Lia J."/>
            <person name="Xua B."/>
            <person name="Chenc J."/>
            <person name="D'Auriad J.C."/>
            <person name="Huanga J.-P."/>
            <person name="Huanga S.-X."/>
        </authorList>
    </citation>
    <scope>NUCLEOTIDE SEQUENCE [LARGE SCALE GENOMIC DNA]</scope>
    <source>
        <strain evidence="3">cv. KIB-2019</strain>
    </source>
</reference>
<gene>
    <name evidence="2" type="ORF">K7X08_001290</name>
</gene>
<dbReference type="EMBL" id="JAJAGQ010000004">
    <property type="protein sequence ID" value="KAJ8564830.1"/>
    <property type="molecule type" value="Genomic_DNA"/>
</dbReference>